<sequence length="902" mass="102593">MNQKNRLRFCTALLVSTSIPQAFAGDILGTVIDTELNEPLYGAVIKVMNSQTGAVADLEGNFSIRNLKKGEYTLEISYLSFLTQHIQIQVPAKGAVNVKVEMKADNKSLDEVTVTARKNFELERILLAERKQSNIAIENLGAGEMSVKGISNVQEGVKRISGISIADAGQLVVRGLGDRYSITTLNGMPIASPNPDNKLIPLDLFPSSTVQNITVSKVYSPSTFADYSGAHVNISTKENKTDGFFSLSLNTGGTWGSTFSDFYQMDRKGTLFTSSKIDQKALDLPLQDYDRYAQTHDIFPTSFQTRKRTTLPNIGGNVGWGKTFNLNHGDLDLMASLGVSSDYKNVYDAYNKSYDATGVLKSEYTYDKFTQENRLSGLFNTNYKFRRFDFIRGTFFYARNASDNYMSRNVLDEEKHRLLSSNQTTHIYNLQDYQLAGHHEFGDHWKADWSGSYNISKSDEPDRRQVMYEIQDDESLKLFTLNQQEIMRYYGELNEDEWVGDLKVAYHLNKNDKLRIGAAIKDKKRDFMGVDFFYNVDKINELYAPFDNIYDTDGYLNFDQVQQGNITINRRKVPSNSYQAGNRIIAGFLDADFLLWNKLSLNAGVRFENSRQWVEYYEDGDNKAKIRNLDCNDFFPALNLKYDINKAHAIRLSASRTVTRPQFVEMAPFKYQESYGSANLRGNADLTNGYNYNFDLRYEWFRPNSNDMIAITGYYKYLETPIERTQWVSGGAREYSFQNATDGLAAGIEVEIRKEIIKDLSTSVNASYMYTNVQLPSGMVYTNTERQLQGASPYIVNADLSYTPSFSKDRKLSMALLYNLQGKRIQAVGIQKQGDVYQETLHTLNLNLGYQFNKHLSAKLQVKNLLNSDFVLSQELPIANKTVEVERYENGIDLDLSISYKF</sequence>
<dbReference type="InterPro" id="IPR008969">
    <property type="entry name" value="CarboxyPept-like_regulatory"/>
</dbReference>
<dbReference type="Gene3D" id="2.170.130.10">
    <property type="entry name" value="TonB-dependent receptor, plug domain"/>
    <property type="match status" value="1"/>
</dbReference>
<dbReference type="SUPFAM" id="SSF49464">
    <property type="entry name" value="Carboxypeptidase regulatory domain-like"/>
    <property type="match status" value="1"/>
</dbReference>
<dbReference type="EMBL" id="JAHLFU010000284">
    <property type="protein sequence ID" value="MBU3854797.1"/>
    <property type="molecule type" value="Genomic_DNA"/>
</dbReference>
<dbReference type="InterPro" id="IPR012910">
    <property type="entry name" value="Plug_dom"/>
</dbReference>
<reference evidence="8" key="1">
    <citation type="journal article" date="2021" name="PeerJ">
        <title>Extensive microbial diversity within the chicken gut microbiome revealed by metagenomics and culture.</title>
        <authorList>
            <person name="Gilroy R."/>
            <person name="Ravi A."/>
            <person name="Getino M."/>
            <person name="Pursley I."/>
            <person name="Horton D.L."/>
            <person name="Alikhan N.F."/>
            <person name="Baker D."/>
            <person name="Gharbi K."/>
            <person name="Hall N."/>
            <person name="Watson M."/>
            <person name="Adriaenssens E.M."/>
            <person name="Foster-Nyarko E."/>
            <person name="Jarju S."/>
            <person name="Secka A."/>
            <person name="Antonio M."/>
            <person name="Oren A."/>
            <person name="Chaudhuri R.R."/>
            <person name="La Ragione R."/>
            <person name="Hildebrand F."/>
            <person name="Pallen M.J."/>
        </authorList>
    </citation>
    <scope>NUCLEOTIDE SEQUENCE</scope>
    <source>
        <strain evidence="8">G3-2149</strain>
    </source>
</reference>
<dbReference type="InterPro" id="IPR000531">
    <property type="entry name" value="Beta-barrel_TonB"/>
</dbReference>
<gene>
    <name evidence="8" type="ORF">H9789_13485</name>
</gene>
<keyword evidence="2 4" id="KW-0472">Membrane</keyword>
<dbReference type="Pfam" id="PF13715">
    <property type="entry name" value="CarbopepD_reg_2"/>
    <property type="match status" value="1"/>
</dbReference>
<feature type="signal peptide" evidence="5">
    <location>
        <begin position="1"/>
        <end position="24"/>
    </location>
</feature>
<dbReference type="PANTHER" id="PTHR40980">
    <property type="entry name" value="PLUG DOMAIN-CONTAINING PROTEIN"/>
    <property type="match status" value="1"/>
</dbReference>
<dbReference type="Pfam" id="PF07715">
    <property type="entry name" value="Plug"/>
    <property type="match status" value="1"/>
</dbReference>
<comment type="caution">
    <text evidence="8">The sequence shown here is derived from an EMBL/GenBank/DDBJ whole genome shotgun (WGS) entry which is preliminary data.</text>
</comment>
<evidence type="ECO:0000256" key="4">
    <source>
        <dbReference type="RuleBase" id="RU003357"/>
    </source>
</evidence>
<dbReference type="InterPro" id="IPR036942">
    <property type="entry name" value="Beta-barrel_TonB_sf"/>
</dbReference>
<keyword evidence="5" id="KW-0732">Signal</keyword>
<dbReference type="Proteomes" id="UP000823865">
    <property type="component" value="Unassembled WGS sequence"/>
</dbReference>
<dbReference type="PANTHER" id="PTHR40980:SF5">
    <property type="entry name" value="TONB-DEPENDENT RECEPTOR"/>
    <property type="match status" value="1"/>
</dbReference>
<evidence type="ECO:0000259" key="6">
    <source>
        <dbReference type="Pfam" id="PF00593"/>
    </source>
</evidence>
<dbReference type="GO" id="GO:0009279">
    <property type="term" value="C:cell outer membrane"/>
    <property type="evidence" value="ECO:0007669"/>
    <property type="project" value="UniProtKB-SubCell"/>
</dbReference>
<dbReference type="Gene3D" id="2.40.170.20">
    <property type="entry name" value="TonB-dependent receptor, beta-barrel domain"/>
    <property type="match status" value="1"/>
</dbReference>
<evidence type="ECO:0000256" key="1">
    <source>
        <dbReference type="ARBA" id="ARBA00004442"/>
    </source>
</evidence>
<reference evidence="8" key="2">
    <citation type="submission" date="2021-04" db="EMBL/GenBank/DDBJ databases">
        <authorList>
            <person name="Gilroy R."/>
        </authorList>
    </citation>
    <scope>NUCLEOTIDE SEQUENCE</scope>
    <source>
        <strain evidence="8">G3-2149</strain>
    </source>
</reference>
<dbReference type="SUPFAM" id="SSF56935">
    <property type="entry name" value="Porins"/>
    <property type="match status" value="1"/>
</dbReference>
<dbReference type="Pfam" id="PF00593">
    <property type="entry name" value="TonB_dep_Rec_b-barrel"/>
    <property type="match status" value="1"/>
</dbReference>
<evidence type="ECO:0000313" key="9">
    <source>
        <dbReference type="Proteomes" id="UP000823865"/>
    </source>
</evidence>
<evidence type="ECO:0000259" key="7">
    <source>
        <dbReference type="Pfam" id="PF07715"/>
    </source>
</evidence>
<evidence type="ECO:0000256" key="2">
    <source>
        <dbReference type="ARBA" id="ARBA00023136"/>
    </source>
</evidence>
<dbReference type="AlphaFoldDB" id="A0A9E2P2I8"/>
<evidence type="ECO:0000256" key="5">
    <source>
        <dbReference type="SAM" id="SignalP"/>
    </source>
</evidence>
<feature type="domain" description="TonB-dependent receptor-like beta-barrel" evidence="6">
    <location>
        <begin position="386"/>
        <end position="865"/>
    </location>
</feature>
<protein>
    <submittedName>
        <fullName evidence="8">TonB-dependent receptor</fullName>
    </submittedName>
</protein>
<evidence type="ECO:0000256" key="3">
    <source>
        <dbReference type="ARBA" id="ARBA00023237"/>
    </source>
</evidence>
<comment type="similarity">
    <text evidence="4">Belongs to the TonB-dependent receptor family.</text>
</comment>
<keyword evidence="3" id="KW-0998">Cell outer membrane</keyword>
<dbReference type="Gene3D" id="2.60.40.1120">
    <property type="entry name" value="Carboxypeptidase-like, regulatory domain"/>
    <property type="match status" value="1"/>
</dbReference>
<keyword evidence="8" id="KW-0675">Receptor</keyword>
<dbReference type="InterPro" id="IPR037066">
    <property type="entry name" value="Plug_dom_sf"/>
</dbReference>
<name>A0A9E2P2I8_9BACT</name>
<feature type="domain" description="TonB-dependent receptor plug" evidence="7">
    <location>
        <begin position="132"/>
        <end position="217"/>
    </location>
</feature>
<evidence type="ECO:0000313" key="8">
    <source>
        <dbReference type="EMBL" id="MBU3854797.1"/>
    </source>
</evidence>
<accession>A0A9E2P2I8</accession>
<keyword evidence="4" id="KW-0798">TonB box</keyword>
<feature type="chain" id="PRO_5039529600" evidence="5">
    <location>
        <begin position="25"/>
        <end position="902"/>
    </location>
</feature>
<comment type="subcellular location">
    <subcellularLocation>
        <location evidence="1 4">Cell outer membrane</location>
    </subcellularLocation>
</comment>
<proteinExistence type="inferred from homology"/>
<organism evidence="8 9">
    <name type="scientific">Candidatus Paraprevotella stercoravium</name>
    <dbReference type="NCBI Taxonomy" id="2838725"/>
    <lineage>
        <taxon>Bacteria</taxon>
        <taxon>Pseudomonadati</taxon>
        <taxon>Bacteroidota</taxon>
        <taxon>Bacteroidia</taxon>
        <taxon>Bacteroidales</taxon>
        <taxon>Prevotellaceae</taxon>
        <taxon>Paraprevotella</taxon>
    </lineage>
</organism>